<accession>D3VQI8</accession>
<dbReference type="OrthoDB" id="397790at2"/>
<dbReference type="Proteomes" id="UP000006902">
    <property type="component" value="Chromosome"/>
</dbReference>
<protein>
    <submittedName>
        <fullName evidence="2">Uncharacterized protein</fullName>
    </submittedName>
</protein>
<organism evidence="2 3">
    <name type="scientific">Mycoplasmopsis agalactiae</name>
    <name type="common">Mycoplasma agalactiae</name>
    <dbReference type="NCBI Taxonomy" id="2110"/>
    <lineage>
        <taxon>Bacteria</taxon>
        <taxon>Bacillati</taxon>
        <taxon>Mycoplasmatota</taxon>
        <taxon>Mycoplasmoidales</taxon>
        <taxon>Metamycoplasmataceae</taxon>
        <taxon>Mycoplasmopsis</taxon>
    </lineage>
</organism>
<dbReference type="EMBL" id="FP671138">
    <property type="protein sequence ID" value="CBH40582.1"/>
    <property type="molecule type" value="Genomic_DNA"/>
</dbReference>
<dbReference type="AlphaFoldDB" id="D3VQI8"/>
<dbReference type="KEGG" id="mal:MAGa3690"/>
<feature type="region of interest" description="Disordered" evidence="1">
    <location>
        <begin position="221"/>
        <end position="245"/>
    </location>
</feature>
<sequence>MNSNYIMFGKIYKVRNNKNNLPIAINKNENTIGTIKTYKLNRPYVVFYSNDKVYFLPVKTIRNSNRKSTNVDKKNVIISNINIYRNEAPIGNAINCSVINVMDKELFESLFEKDSKWNNVDLDNEIYYEVMTKLFALVHSNNVKFSQVIGFTKTKTKFIKDKKINQQIKDDAFNFINTYTKLLYTPIYFIDKELSKLPDTYLGLRKHFIFLSGLEEDEVNNAMKKPSKTKRQREAKKQAALLDNH</sequence>
<evidence type="ECO:0000313" key="3">
    <source>
        <dbReference type="Proteomes" id="UP000006902"/>
    </source>
</evidence>
<evidence type="ECO:0000313" key="2">
    <source>
        <dbReference type="EMBL" id="CBH40582.1"/>
    </source>
</evidence>
<dbReference type="RefSeq" id="WP_013021995.1">
    <property type="nucleotide sequence ID" value="NC_013948.1"/>
</dbReference>
<evidence type="ECO:0000256" key="1">
    <source>
        <dbReference type="SAM" id="MobiDB-lite"/>
    </source>
</evidence>
<name>D3VQI8_MYCAA</name>
<dbReference type="NCBIfam" id="NF045891">
    <property type="entry name" value="ICE_Mbov_0400"/>
    <property type="match status" value="1"/>
</dbReference>
<dbReference type="eggNOG" id="ENOG5030RYI">
    <property type="taxonomic scope" value="Bacteria"/>
</dbReference>
<feature type="compositionally biased region" description="Basic residues" evidence="1">
    <location>
        <begin position="225"/>
        <end position="234"/>
    </location>
</feature>
<gene>
    <name evidence="2" type="ordered locus">MAGa3690</name>
</gene>
<reference evidence="3" key="1">
    <citation type="journal article" date="2010" name="BMC Genomics">
        <title>Comparative genomic and proteomic analyses of two Mycoplasma agalactiae strains: clues to the macro- and micro-events that are shaping mycoplasma diversity.</title>
        <authorList>
            <person name="Nouvel L.X."/>
            <person name="Sirand-Pugnet P."/>
            <person name="Marenda M.S."/>
            <person name="Sagne E."/>
            <person name="Barbe V."/>
            <person name="Mangenot S."/>
            <person name="Schenowitz C."/>
            <person name="Jacob D."/>
            <person name="Barre A."/>
            <person name="Claverol S."/>
            <person name="Blanchard A."/>
            <person name="Citti C."/>
        </authorList>
    </citation>
    <scope>NUCLEOTIDE SEQUENCE [LARGE SCALE GENOMIC DNA]</scope>
    <source>
        <strain evidence="3">5632</strain>
    </source>
</reference>
<proteinExistence type="predicted"/>